<evidence type="ECO:0000313" key="2">
    <source>
        <dbReference type="Proteomes" id="UP000518188"/>
    </source>
</evidence>
<proteinExistence type="predicted"/>
<organism evidence="1 2">
    <name type="scientific">Mycolicibacterium septicum DSM 44393</name>
    <dbReference type="NCBI Taxonomy" id="1341646"/>
    <lineage>
        <taxon>Bacteria</taxon>
        <taxon>Bacillati</taxon>
        <taxon>Actinomycetota</taxon>
        <taxon>Actinomycetes</taxon>
        <taxon>Mycobacteriales</taxon>
        <taxon>Mycobacteriaceae</taxon>
        <taxon>Mycolicibacterium</taxon>
    </lineage>
</organism>
<comment type="caution">
    <text evidence="1">The sequence shown here is derived from an EMBL/GenBank/DDBJ whole genome shotgun (WGS) entry which is preliminary data.</text>
</comment>
<dbReference type="Proteomes" id="UP000518188">
    <property type="component" value="Unassembled WGS sequence"/>
</dbReference>
<reference evidence="1 2" key="1">
    <citation type="submission" date="2020-04" db="EMBL/GenBank/DDBJ databases">
        <title>MicrobeNet Type strains.</title>
        <authorList>
            <person name="Nicholson A.C."/>
        </authorList>
    </citation>
    <scope>NUCLEOTIDE SEQUENCE [LARGE SCALE GENOMIC DNA]</scope>
    <source>
        <strain evidence="1 2">ATCC 700731</strain>
    </source>
</reference>
<protein>
    <submittedName>
        <fullName evidence="1">Uncharacterized protein</fullName>
    </submittedName>
</protein>
<sequence>MTVIVPDRTRESGHGRLLVIDAQLGRFTTSSSSVPRCRLRRMHVVEPRYNAAWVPFEARMETITGKRLAKWLNANERRGQGKRVIMTPQKSGNAIDNPPVLAALAAQSTWVSARSDTVPWGGPVVAAWPSEESLIKCVSRVGESTLTVFEWGKAPGVLGWATATGAFNAATGELTPPLEPSLHDEFESMLFLDDRLSSAPKSGRDRGYVHEFMRTFHRAGLDADFVVTYCIALGCTRDPRRVREHYRVANG</sequence>
<dbReference type="RefSeq" id="WP_131721956.1">
    <property type="nucleotide sequence ID" value="NZ_HG322951.1"/>
</dbReference>
<dbReference type="AlphaFoldDB" id="A0A7X6MLI4"/>
<evidence type="ECO:0000313" key="1">
    <source>
        <dbReference type="EMBL" id="NKZ09993.1"/>
    </source>
</evidence>
<name>A0A7X6MLI4_9MYCO</name>
<accession>A0A7X6MLI4</accession>
<dbReference type="GeneID" id="98803185"/>
<gene>
    <name evidence="1" type="ORF">HGA11_03305</name>
</gene>
<dbReference type="EMBL" id="JAAXPJ010000001">
    <property type="protein sequence ID" value="NKZ09993.1"/>
    <property type="molecule type" value="Genomic_DNA"/>
</dbReference>